<dbReference type="InterPro" id="IPR044034">
    <property type="entry name" value="NAC-like_UBA"/>
</dbReference>
<name>A0A6P5IYK4_PHACI</name>
<dbReference type="InParanoid" id="A0A6P5IYK4"/>
<feature type="compositionally biased region" description="Low complexity" evidence="1">
    <location>
        <begin position="1612"/>
        <end position="1624"/>
    </location>
</feature>
<dbReference type="GeneID" id="110197541"/>
<evidence type="ECO:0000313" key="4">
    <source>
        <dbReference type="RefSeq" id="XP_020827207.1"/>
    </source>
</evidence>
<feature type="region of interest" description="Disordered" evidence="1">
    <location>
        <begin position="422"/>
        <end position="473"/>
    </location>
</feature>
<feature type="compositionally biased region" description="Low complexity" evidence="1">
    <location>
        <begin position="1462"/>
        <end position="1475"/>
    </location>
</feature>
<dbReference type="PROSITE" id="PS51151">
    <property type="entry name" value="NAC_AB"/>
    <property type="match status" value="1"/>
</dbReference>
<proteinExistence type="predicted"/>
<reference evidence="4" key="1">
    <citation type="submission" date="2025-08" db="UniProtKB">
        <authorList>
            <consortium name="RefSeq"/>
        </authorList>
    </citation>
    <scope>IDENTIFICATION</scope>
    <source>
        <tissue evidence="4">Spleen</tissue>
    </source>
</reference>
<dbReference type="RefSeq" id="XP_020827207.1">
    <property type="nucleotide sequence ID" value="XM_020971548.1"/>
</dbReference>
<dbReference type="CTD" id="23148"/>
<dbReference type="InterPro" id="IPR041907">
    <property type="entry name" value="NACAD_UBA"/>
</dbReference>
<dbReference type="KEGG" id="pcw:110197541"/>
<dbReference type="CDD" id="cd14416">
    <property type="entry name" value="UBA_NACAD"/>
    <property type="match status" value="1"/>
</dbReference>
<evidence type="ECO:0000313" key="3">
    <source>
        <dbReference type="Proteomes" id="UP000515140"/>
    </source>
</evidence>
<feature type="compositionally biased region" description="Polar residues" evidence="1">
    <location>
        <begin position="139"/>
        <end position="150"/>
    </location>
</feature>
<evidence type="ECO:0000256" key="1">
    <source>
        <dbReference type="SAM" id="MobiDB-lite"/>
    </source>
</evidence>
<feature type="compositionally biased region" description="Low complexity" evidence="1">
    <location>
        <begin position="1583"/>
        <end position="1594"/>
    </location>
</feature>
<dbReference type="SMART" id="SM01407">
    <property type="entry name" value="NAC"/>
    <property type="match status" value="1"/>
</dbReference>
<feature type="region of interest" description="Disordered" evidence="1">
    <location>
        <begin position="380"/>
        <end position="406"/>
    </location>
</feature>
<dbReference type="CDD" id="cd22054">
    <property type="entry name" value="NAC_NACA"/>
    <property type="match status" value="1"/>
</dbReference>
<feature type="region of interest" description="Disordered" evidence="1">
    <location>
        <begin position="1418"/>
        <end position="1475"/>
    </location>
</feature>
<dbReference type="Pfam" id="PF19026">
    <property type="entry name" value="UBA_HYPK"/>
    <property type="match status" value="1"/>
</dbReference>
<feature type="compositionally biased region" description="Polar residues" evidence="1">
    <location>
        <begin position="397"/>
        <end position="406"/>
    </location>
</feature>
<dbReference type="Gene3D" id="2.20.70.30">
    <property type="entry name" value="Nascent polypeptide-associated complex domain"/>
    <property type="match status" value="1"/>
</dbReference>
<feature type="region of interest" description="Disordered" evidence="1">
    <location>
        <begin position="1286"/>
        <end position="1344"/>
    </location>
</feature>
<feature type="compositionally biased region" description="Low complexity" evidence="1">
    <location>
        <begin position="255"/>
        <end position="269"/>
    </location>
</feature>
<feature type="region of interest" description="Disordered" evidence="1">
    <location>
        <begin position="1505"/>
        <end position="1873"/>
    </location>
</feature>
<feature type="compositionally biased region" description="Low complexity" evidence="1">
    <location>
        <begin position="1"/>
        <end position="13"/>
    </location>
</feature>
<feature type="compositionally biased region" description="Basic and acidic residues" evidence="1">
    <location>
        <begin position="1286"/>
        <end position="1296"/>
    </location>
</feature>
<dbReference type="InterPro" id="IPR038187">
    <property type="entry name" value="NAC_A/B_dom_sf"/>
</dbReference>
<dbReference type="InterPro" id="IPR016641">
    <property type="entry name" value="EGD2/NACA0like"/>
</dbReference>
<dbReference type="Gene3D" id="1.10.8.10">
    <property type="entry name" value="DNA helicase RuvA subunit, C-terminal domain"/>
    <property type="match status" value="1"/>
</dbReference>
<feature type="compositionally biased region" description="Basic and acidic residues" evidence="1">
    <location>
        <begin position="167"/>
        <end position="176"/>
    </location>
</feature>
<dbReference type="Proteomes" id="UP000515140">
    <property type="component" value="Unplaced"/>
</dbReference>
<dbReference type="Pfam" id="PF01849">
    <property type="entry name" value="NAC"/>
    <property type="match status" value="1"/>
</dbReference>
<feature type="domain" description="NAC-A/B" evidence="2">
    <location>
        <begin position="1862"/>
        <end position="1927"/>
    </location>
</feature>
<feature type="region of interest" description="Disordered" evidence="1">
    <location>
        <begin position="1"/>
        <end position="207"/>
    </location>
</feature>
<feature type="compositionally biased region" description="Basic and acidic residues" evidence="1">
    <location>
        <begin position="1418"/>
        <end position="1427"/>
    </location>
</feature>
<dbReference type="InterPro" id="IPR002715">
    <property type="entry name" value="Nas_poly-pep-assoc_cplx_dom"/>
</dbReference>
<dbReference type="GO" id="GO:0005854">
    <property type="term" value="C:nascent polypeptide-associated complex"/>
    <property type="evidence" value="ECO:0007669"/>
    <property type="project" value="InterPro"/>
</dbReference>
<evidence type="ECO:0000259" key="2">
    <source>
        <dbReference type="PROSITE" id="PS51151"/>
    </source>
</evidence>
<dbReference type="FunCoup" id="A0A6P5IYK4">
    <property type="interactions" value="528"/>
</dbReference>
<dbReference type="PANTHER" id="PTHR21713">
    <property type="entry name" value="NASCENT POLYPEPTIDE ASSOCIATED COMPLEX ALPHA SUBUNIT-RELATED"/>
    <property type="match status" value="1"/>
</dbReference>
<dbReference type="FunFam" id="1.10.8.10:FF:000006">
    <property type="entry name" value="Putative nascent polypeptide-associated complex subunit alpha"/>
    <property type="match status" value="1"/>
</dbReference>
<feature type="compositionally biased region" description="Pro residues" evidence="1">
    <location>
        <begin position="1707"/>
        <end position="1723"/>
    </location>
</feature>
<feature type="compositionally biased region" description="Low complexity" evidence="1">
    <location>
        <begin position="425"/>
        <end position="435"/>
    </location>
</feature>
<feature type="compositionally biased region" description="Basic and acidic residues" evidence="1">
    <location>
        <begin position="1518"/>
        <end position="1529"/>
    </location>
</feature>
<sequence length="2007" mass="213263">MPGEAARAELLLPAGGGPGPRTDKETEAQRLNGMMSYPAIEPHDAAASTPSGDLPMPEDLSMQGDLTPGPASIPLAFLPAKHGDRPQPEGASSDAGVGSTSSGRTALGECSPVVGPPKGLPEEPLILESLEPRVVMGEETSSGGSQQATTELPKEPQAAEPLTVTDSELRDLEGRRAGPSPPPELLSQGDLPVPSPRLDPDPYFTAPSTPTKVACSYLFTHSLCLSEEPSDTEVDILGSPPTSPSGSYITAEGGSWASSSSFSTSPSCSPNLLMETEGLDSPENGDFSLLCSNEEGGQESPLGGASDSDDTELLPVGPRDLPSSESSLSGDSGSSWSPGRRGDSFPDISIPGSDTMIPATLLPFRGSLIFEADAVEIMLLPQEETPSRDSEGEDDSTSASFLQSLSEMSINEGVDEAFAFRDDTSAASSDSDSVSYAGEEDERLYSEEPHAQPPLPLRPSSPESGDSLAEKEEEVVAAQLPAQCTGLGLGVESAAMASTFQSLQETGLDPIAVTTSQTIQKVADLEPIAMSVAPQTLQETAGLEPIAKKTSLTLQETAGLEPIAMKTSQTIQEAAALESIAMKTSQTLQETGLEPITMKTSQTIQEGADLESIAMKTSQTIQEEADLEPIAMKTSQTLQETVGLEPIAMKTSQTIQEGADLEPIAMKTSQTLQETVGLEPIAMKTSQTIQEGADLEPIAMKTSQTLQETGLEPITMKTSQPIQEDLEPIAMKTSQTIREEDLEPIAMKTSQTIQEAVDLESIAMKTLQTLEETVGLEPIAMKTSQPIQEEDLEPIAMMTSQTIQEGADLESIATKTSQTVQEEADLEPIAMKTSQTLQETVGLEPIAMKTSQPIQEEDLEPIAMMTSQTIQEGADLESIATKTSQTVQEEADLEPIAMKTSQTLQETVGLEPIAMKTSQPVQEEVDLEPTAMMTSQPIQEETDLEPIAIMISQPIQEEADIEPTAMKTSRPIKEADLEPVATKTSQPIQEEADLEPIAIISQTLQEADPEPTAIMTSQPIQEAAEIEPIAIMTSQTIREADLEPIAIMTSQTLQETVDLELITMKTSQAPQETTDLEPIAMDTSHTLKEMGGLEPIAMMTSQTTQEAVGLEPIALTSQTVQETVGLGPIAMAVTPQILQEDLEPSTVTSQPLQEVSLEPIAAAVTPQTLQEETGFTLGLEPIAMEIFQADRTQVTPETLPAMGQEEGEGEKQECLQDEEEPREGLVACFNIDEEAEPLSPQRETLPEAWELADGQDQGVEGQEALAGEDEGLNPLAEQGYVVISKGSEDASSRDVSGEGCPPVSLECSLQWPPRHLEEESDLENEGSVGENESSEQHLVSPTKMDLVPGSLDAIQSSKEIRAPGPSSGPGLEETDVLRKELLREIEFNLEENCPEEPSQKSLPSGEILEPSEALEPVLRAKESHGTSREGSPGSPVLSEGPQLKTDLRWDTEQVSFLRPEGEVPSSSSPEELSDVPFMLKHQETLVVAPIPLVGTDGPKLLVERVPSSVLSSNDCSLEELRGPSEEKRPSPQSSLGREKPPNPAGGPHTKLGKSQPHSAAPVPTFKEAQSSSAPVIPMPSTVAPQSSSSPEASSNKGPPLPLTQKQEGGRVEGAVSSSARAVSGNMPPSALCPSDLGTTVATRKAGSPRHRSPRGQVLVSPRTPTSKAVPYAKDQAPAGSPEVISNPCSRGLWAGQAPLGGSVPQAVPKPPIPSQVPPGPAPGPGLWTLTHSRGGPAAVRQEECSPRDVTPPPGPRLSREGTDRPPLQGSVQSQSSSSSEADPLSRCTELEELRQAASMALRPAPGALPNHRASRNDSESNGESLPELEEPDSTEPQTAPPQAQLAHSVGSGEETVNKAKQSRSEKKARKAMSKLGLRQIHGVTRITIRKSKNILFVISKPDVFKSPASDIYIVFGEAKIEDLSQQVHKAAAEKFKVPAEPSPIITETAPGLSVKEESEDEEVDETGLEVRDIELVMAQANVSRAKAVRALRHNNNDIVNAIMELTM</sequence>
<keyword evidence="3" id="KW-1185">Reference proteome</keyword>
<feature type="compositionally biased region" description="Low complexity" evidence="1">
    <location>
        <begin position="318"/>
        <end position="339"/>
    </location>
</feature>
<dbReference type="FunFam" id="2.20.70.30:FF:000002">
    <property type="entry name" value="Nascent polypeptide-associated complex (NAC), alpha subunit"/>
    <property type="match status" value="1"/>
</dbReference>
<protein>
    <submittedName>
        <fullName evidence="4">NAC-alpha domain-containing protein 1 isoform X1</fullName>
    </submittedName>
</protein>
<feature type="region of interest" description="Disordered" evidence="1">
    <location>
        <begin position="229"/>
        <end position="357"/>
    </location>
</feature>
<accession>A0A6P5IYK4</accession>
<organism evidence="3 4">
    <name type="scientific">Phascolarctos cinereus</name>
    <name type="common">Koala</name>
    <dbReference type="NCBI Taxonomy" id="38626"/>
    <lineage>
        <taxon>Eukaryota</taxon>
        <taxon>Metazoa</taxon>
        <taxon>Chordata</taxon>
        <taxon>Craniata</taxon>
        <taxon>Vertebrata</taxon>
        <taxon>Euteleostomi</taxon>
        <taxon>Mammalia</taxon>
        <taxon>Metatheria</taxon>
        <taxon>Diprotodontia</taxon>
        <taxon>Phascolarctidae</taxon>
        <taxon>Phascolarctos</taxon>
    </lineage>
</organism>
<feature type="region of interest" description="Disordered" evidence="1">
    <location>
        <begin position="1388"/>
        <end position="1407"/>
    </location>
</feature>
<gene>
    <name evidence="4" type="primary">NACAD</name>
</gene>
<feature type="compositionally biased region" description="Low complexity" evidence="1">
    <location>
        <begin position="1768"/>
        <end position="1779"/>
    </location>
</feature>